<dbReference type="EMBL" id="JBHTAX010000001">
    <property type="protein sequence ID" value="MFC7189811.1"/>
    <property type="molecule type" value="Genomic_DNA"/>
</dbReference>
<name>A0ABD5YRD3_9EURY</name>
<accession>A0ABD5YRD3</accession>
<feature type="domain" description="Leucine-binding protein" evidence="2">
    <location>
        <begin position="2"/>
        <end position="79"/>
    </location>
</feature>
<organism evidence="3 4">
    <name type="scientific">Halocatena marina</name>
    <dbReference type="NCBI Taxonomy" id="2934937"/>
    <lineage>
        <taxon>Archaea</taxon>
        <taxon>Methanobacteriati</taxon>
        <taxon>Methanobacteriota</taxon>
        <taxon>Stenosarchaea group</taxon>
        <taxon>Halobacteria</taxon>
        <taxon>Halobacteriales</taxon>
        <taxon>Natronomonadaceae</taxon>
        <taxon>Halocatena</taxon>
    </lineage>
</organism>
<comment type="caution">
    <text evidence="3">The sequence shown here is derived from an EMBL/GenBank/DDBJ whole genome shotgun (WGS) entry which is preliminary data.</text>
</comment>
<dbReference type="CDD" id="cd06268">
    <property type="entry name" value="PBP1_ABC_transporter_LIVBP-like"/>
    <property type="match status" value="1"/>
</dbReference>
<keyword evidence="1" id="KW-0732">Signal</keyword>
<dbReference type="AlphaFoldDB" id="A0ABD5YRD3"/>
<evidence type="ECO:0000256" key="1">
    <source>
        <dbReference type="ARBA" id="ARBA00022729"/>
    </source>
</evidence>
<dbReference type="SUPFAM" id="SSF53822">
    <property type="entry name" value="Periplasmic binding protein-like I"/>
    <property type="match status" value="1"/>
</dbReference>
<reference evidence="3 4" key="1">
    <citation type="journal article" date="2019" name="Int. J. Syst. Evol. Microbiol.">
        <title>The Global Catalogue of Microorganisms (GCM) 10K type strain sequencing project: providing services to taxonomists for standard genome sequencing and annotation.</title>
        <authorList>
            <consortium name="The Broad Institute Genomics Platform"/>
            <consortium name="The Broad Institute Genome Sequencing Center for Infectious Disease"/>
            <person name="Wu L."/>
            <person name="Ma J."/>
        </authorList>
    </citation>
    <scope>NUCLEOTIDE SEQUENCE [LARGE SCALE GENOMIC DNA]</scope>
    <source>
        <strain evidence="3 4">RDMS1</strain>
    </source>
</reference>
<dbReference type="RefSeq" id="WP_303659906.1">
    <property type="nucleotide sequence ID" value="NZ_CP110249.1"/>
</dbReference>
<keyword evidence="4" id="KW-1185">Reference proteome</keyword>
<dbReference type="InterPro" id="IPR028081">
    <property type="entry name" value="Leu-bd"/>
</dbReference>
<dbReference type="InterPro" id="IPR028082">
    <property type="entry name" value="Peripla_BP_I"/>
</dbReference>
<dbReference type="Gene3D" id="3.40.50.2300">
    <property type="match status" value="1"/>
</dbReference>
<sequence length="84" mass="8875">MDGQSITLVKGDTEATVAASVTAARKRINDENVRAFIGPTNLTFTDVKDLIVENNVPVVTPTAGTTELDSVGGNHIFRTVSNDS</sequence>
<dbReference type="Proteomes" id="UP001596417">
    <property type="component" value="Unassembled WGS sequence"/>
</dbReference>
<protein>
    <submittedName>
        <fullName evidence="3">ABC transporter substrate-binding protein</fullName>
    </submittedName>
</protein>
<dbReference type="Pfam" id="PF13458">
    <property type="entry name" value="Peripla_BP_6"/>
    <property type="match status" value="1"/>
</dbReference>
<evidence type="ECO:0000313" key="3">
    <source>
        <dbReference type="EMBL" id="MFC7189811.1"/>
    </source>
</evidence>
<gene>
    <name evidence="3" type="ORF">ACFQL7_08035</name>
</gene>
<proteinExistence type="predicted"/>
<evidence type="ECO:0000259" key="2">
    <source>
        <dbReference type="Pfam" id="PF13458"/>
    </source>
</evidence>
<dbReference type="GeneID" id="76199373"/>
<evidence type="ECO:0000313" key="4">
    <source>
        <dbReference type="Proteomes" id="UP001596417"/>
    </source>
</evidence>